<evidence type="ECO:0000313" key="22">
    <source>
        <dbReference type="Proteomes" id="UP001180825"/>
    </source>
</evidence>
<accession>A0ABU2ACX6</accession>
<feature type="signal peptide" evidence="18">
    <location>
        <begin position="1"/>
        <end position="36"/>
    </location>
</feature>
<evidence type="ECO:0000256" key="12">
    <source>
        <dbReference type="ARBA" id="ARBA00023170"/>
    </source>
</evidence>
<dbReference type="InterPro" id="IPR037066">
    <property type="entry name" value="Plug_dom_sf"/>
</dbReference>
<dbReference type="CDD" id="cd01347">
    <property type="entry name" value="ligand_gated_channel"/>
    <property type="match status" value="1"/>
</dbReference>
<evidence type="ECO:0000256" key="14">
    <source>
        <dbReference type="PROSITE-ProRule" id="PRU01360"/>
    </source>
</evidence>
<dbReference type="Proteomes" id="UP001180825">
    <property type="component" value="Unassembled WGS sequence"/>
</dbReference>
<feature type="short sequence motif" description="TonB C-terminal box" evidence="15">
    <location>
        <begin position="711"/>
        <end position="728"/>
    </location>
</feature>
<keyword evidence="6 14" id="KW-0812">Transmembrane</keyword>
<dbReference type="PROSITE" id="PS01156">
    <property type="entry name" value="TONB_DEPENDENT_REC_2"/>
    <property type="match status" value="1"/>
</dbReference>
<dbReference type="InterPro" id="IPR000531">
    <property type="entry name" value="Beta-barrel_TonB"/>
</dbReference>
<evidence type="ECO:0000256" key="10">
    <source>
        <dbReference type="ARBA" id="ARBA00023077"/>
    </source>
</evidence>
<dbReference type="InterPro" id="IPR010917">
    <property type="entry name" value="TonB_rcpt_CS"/>
</dbReference>
<dbReference type="Gene3D" id="2.170.130.10">
    <property type="entry name" value="TonB-dependent receptor, plug domain"/>
    <property type="match status" value="1"/>
</dbReference>
<dbReference type="RefSeq" id="WP_310331689.1">
    <property type="nucleotide sequence ID" value="NZ_JAVDXV010000008.1"/>
</dbReference>
<feature type="region of interest" description="Disordered" evidence="17">
    <location>
        <begin position="38"/>
        <end position="71"/>
    </location>
</feature>
<evidence type="ECO:0000256" key="3">
    <source>
        <dbReference type="ARBA" id="ARBA00022448"/>
    </source>
</evidence>
<feature type="domain" description="TonB-dependent receptor plug" evidence="20">
    <location>
        <begin position="81"/>
        <end position="184"/>
    </location>
</feature>
<dbReference type="Pfam" id="PF00593">
    <property type="entry name" value="TonB_dep_Rec_b-barrel"/>
    <property type="match status" value="1"/>
</dbReference>
<sequence>MNRPSRGTPTPLISRPRATHVALACALMSTTLPALAQTEPAASDTSANGSTLPSVRVSGKAEAQRSLAKPTTASRLGLSALETPASIEVLSGDTVRERGDTTVLEAASRATGIAMSGSPGNGGTGMSARGFNGHGSVMQLFDGTRLYVGAGTITFPFDPWSTERIEVLRGAASVIYGEGAIGGAINLVPKKPTRGPIQSEIRVAIGSDNARQLAIGSGGAIDERWSYRVDISHRATDGFMPRGDAESLAMGGALRLDVSPTLSFTLSRDEGHQQPQRYFGVPLIDGKLDDRNKHQNYNVDDAVLKYRDRWTRLDAQWTPRESVQLRNQLYHLDSRRHWRNAENYSWDAASGRVRQSSFLEIGHQQEQIGNRTDLRLSGALAGMQNQLSIGLELNHTRFTHINDSPYFSGTVAVDPFAPVVGQYRSAYAYTPRYRAKAETQALFIEDRLTVNEHWSVVAGLRHDHARLARTDLVTASSSFGKAFDYTSGRLGLVFAPSASQSAYVQIGRAVDPLGALLTTSAAQQQFDLTTGRQIELGYKQLLGERRGAWSVAAYRIEKNKILSRDPLNPNVQQQIGQQSSEGLEATLELALTDTLRLEANAARLRARFDDFQEIVGGSLVSRNGNTPTGVPETTANVWLRWNFLPAWTAAAGARHIGPRQVDTANTRQITSYTVADATLAWQAMPDLRLNLQVFNLFNRDYALSTSNSGNQWLLGRPRGFELAAHVRF</sequence>
<keyword evidence="9" id="KW-0406">Ion transport</keyword>
<evidence type="ECO:0000256" key="15">
    <source>
        <dbReference type="PROSITE-ProRule" id="PRU10144"/>
    </source>
</evidence>
<dbReference type="EMBL" id="JAVDXV010000008">
    <property type="protein sequence ID" value="MDR7334960.1"/>
    <property type="molecule type" value="Genomic_DNA"/>
</dbReference>
<evidence type="ECO:0000256" key="6">
    <source>
        <dbReference type="ARBA" id="ARBA00022692"/>
    </source>
</evidence>
<organism evidence="21 22">
    <name type="scientific">Roseateles asaccharophilus</name>
    <dbReference type="NCBI Taxonomy" id="582607"/>
    <lineage>
        <taxon>Bacteria</taxon>
        <taxon>Pseudomonadati</taxon>
        <taxon>Pseudomonadota</taxon>
        <taxon>Betaproteobacteria</taxon>
        <taxon>Burkholderiales</taxon>
        <taxon>Sphaerotilaceae</taxon>
        <taxon>Roseateles</taxon>
    </lineage>
</organism>
<keyword evidence="7 18" id="KW-0732">Signal</keyword>
<dbReference type="InterPro" id="IPR010105">
    <property type="entry name" value="TonB_sidphr_rcpt"/>
</dbReference>
<dbReference type="InterPro" id="IPR039426">
    <property type="entry name" value="TonB-dep_rcpt-like"/>
</dbReference>
<evidence type="ECO:0000256" key="9">
    <source>
        <dbReference type="ARBA" id="ARBA00023065"/>
    </source>
</evidence>
<feature type="domain" description="TonB-dependent receptor-like beta-barrel" evidence="19">
    <location>
        <begin position="267"/>
        <end position="696"/>
    </location>
</feature>
<keyword evidence="5" id="KW-0410">Iron transport</keyword>
<evidence type="ECO:0000256" key="5">
    <source>
        <dbReference type="ARBA" id="ARBA00022496"/>
    </source>
</evidence>
<dbReference type="PROSITE" id="PS52016">
    <property type="entry name" value="TONB_DEPENDENT_REC_3"/>
    <property type="match status" value="1"/>
</dbReference>
<evidence type="ECO:0000256" key="18">
    <source>
        <dbReference type="SAM" id="SignalP"/>
    </source>
</evidence>
<comment type="subcellular location">
    <subcellularLocation>
        <location evidence="1 14">Cell outer membrane</location>
        <topology evidence="1 14">Multi-pass membrane protein</topology>
    </subcellularLocation>
</comment>
<dbReference type="Pfam" id="PF07715">
    <property type="entry name" value="Plug"/>
    <property type="match status" value="1"/>
</dbReference>
<dbReference type="PANTHER" id="PTHR32552">
    <property type="entry name" value="FERRICHROME IRON RECEPTOR-RELATED"/>
    <property type="match status" value="1"/>
</dbReference>
<evidence type="ECO:0000256" key="1">
    <source>
        <dbReference type="ARBA" id="ARBA00004571"/>
    </source>
</evidence>
<evidence type="ECO:0000256" key="17">
    <source>
        <dbReference type="SAM" id="MobiDB-lite"/>
    </source>
</evidence>
<evidence type="ECO:0000256" key="8">
    <source>
        <dbReference type="ARBA" id="ARBA00023004"/>
    </source>
</evidence>
<evidence type="ECO:0000256" key="13">
    <source>
        <dbReference type="ARBA" id="ARBA00023237"/>
    </source>
</evidence>
<name>A0ABU2ACX6_9BURK</name>
<gene>
    <name evidence="21" type="ORF">J2X21_004124</name>
</gene>
<evidence type="ECO:0000256" key="2">
    <source>
        <dbReference type="ARBA" id="ARBA00009810"/>
    </source>
</evidence>
<feature type="chain" id="PRO_5046787386" evidence="18">
    <location>
        <begin position="37"/>
        <end position="728"/>
    </location>
</feature>
<dbReference type="NCBIfam" id="TIGR01783">
    <property type="entry name" value="TonB-siderophor"/>
    <property type="match status" value="1"/>
</dbReference>
<evidence type="ECO:0000256" key="4">
    <source>
        <dbReference type="ARBA" id="ARBA00022452"/>
    </source>
</evidence>
<keyword evidence="22" id="KW-1185">Reference proteome</keyword>
<keyword evidence="8" id="KW-0408">Iron</keyword>
<comment type="caution">
    <text evidence="21">The sequence shown here is derived from an EMBL/GenBank/DDBJ whole genome shotgun (WGS) entry which is preliminary data.</text>
</comment>
<evidence type="ECO:0000256" key="16">
    <source>
        <dbReference type="RuleBase" id="RU003357"/>
    </source>
</evidence>
<feature type="compositionally biased region" description="Polar residues" evidence="17">
    <location>
        <begin position="43"/>
        <end position="53"/>
    </location>
</feature>
<keyword evidence="12 21" id="KW-0675">Receptor</keyword>
<protein>
    <submittedName>
        <fullName evidence="21">Iron complex outermembrane receptor protein</fullName>
    </submittedName>
</protein>
<evidence type="ECO:0000313" key="21">
    <source>
        <dbReference type="EMBL" id="MDR7334960.1"/>
    </source>
</evidence>
<dbReference type="InterPro" id="IPR012910">
    <property type="entry name" value="Plug_dom"/>
</dbReference>
<dbReference type="SUPFAM" id="SSF56935">
    <property type="entry name" value="Porins"/>
    <property type="match status" value="1"/>
</dbReference>
<keyword evidence="11 14" id="KW-0472">Membrane</keyword>
<keyword evidence="10 16" id="KW-0798">TonB box</keyword>
<keyword evidence="3 14" id="KW-0813">Transport</keyword>
<evidence type="ECO:0000256" key="7">
    <source>
        <dbReference type="ARBA" id="ARBA00022729"/>
    </source>
</evidence>
<reference evidence="21 22" key="1">
    <citation type="submission" date="2023-07" db="EMBL/GenBank/DDBJ databases">
        <title>Sorghum-associated microbial communities from plants grown in Nebraska, USA.</title>
        <authorList>
            <person name="Schachtman D."/>
        </authorList>
    </citation>
    <scope>NUCLEOTIDE SEQUENCE [LARGE SCALE GENOMIC DNA]</scope>
    <source>
        <strain evidence="21 22">BE316</strain>
    </source>
</reference>
<dbReference type="InterPro" id="IPR036942">
    <property type="entry name" value="Beta-barrel_TonB_sf"/>
</dbReference>
<comment type="similarity">
    <text evidence="2 14 16">Belongs to the TonB-dependent receptor family.</text>
</comment>
<keyword evidence="13 14" id="KW-0998">Cell outer membrane</keyword>
<evidence type="ECO:0000259" key="20">
    <source>
        <dbReference type="Pfam" id="PF07715"/>
    </source>
</evidence>
<proteinExistence type="inferred from homology"/>
<keyword evidence="4 14" id="KW-1134">Transmembrane beta strand</keyword>
<evidence type="ECO:0000259" key="19">
    <source>
        <dbReference type="Pfam" id="PF00593"/>
    </source>
</evidence>
<evidence type="ECO:0000256" key="11">
    <source>
        <dbReference type="ARBA" id="ARBA00023136"/>
    </source>
</evidence>
<dbReference type="PANTHER" id="PTHR32552:SF84">
    <property type="entry name" value="TONB-DEPENDENT RECEPTOR-RELATED"/>
    <property type="match status" value="1"/>
</dbReference>
<dbReference type="Gene3D" id="2.40.170.20">
    <property type="entry name" value="TonB-dependent receptor, beta-barrel domain"/>
    <property type="match status" value="1"/>
</dbReference>